<dbReference type="InterPro" id="IPR001633">
    <property type="entry name" value="EAL_dom"/>
</dbReference>
<feature type="domain" description="GGDEF" evidence="3">
    <location>
        <begin position="312"/>
        <end position="445"/>
    </location>
</feature>
<organism evidence="4 5">
    <name type="scientific">Rhizobium oryzicola</name>
    <dbReference type="NCBI Taxonomy" id="1232668"/>
    <lineage>
        <taxon>Bacteria</taxon>
        <taxon>Pseudomonadati</taxon>
        <taxon>Pseudomonadota</taxon>
        <taxon>Alphaproteobacteria</taxon>
        <taxon>Hyphomicrobiales</taxon>
        <taxon>Rhizobiaceae</taxon>
        <taxon>Rhizobium/Agrobacterium group</taxon>
        <taxon>Rhizobium</taxon>
    </lineage>
</organism>
<comment type="caution">
    <text evidence="4">The sequence shown here is derived from an EMBL/GenBank/DDBJ whole genome shotgun (WGS) entry which is preliminary data.</text>
</comment>
<feature type="transmembrane region" description="Helical" evidence="1">
    <location>
        <begin position="244"/>
        <end position="262"/>
    </location>
</feature>
<keyword evidence="1" id="KW-0812">Transmembrane</keyword>
<proteinExistence type="predicted"/>
<keyword evidence="5" id="KW-1185">Reference proteome</keyword>
<reference evidence="4" key="2">
    <citation type="submission" date="2023-07" db="EMBL/GenBank/DDBJ databases">
        <authorList>
            <person name="Sun H."/>
        </authorList>
    </citation>
    <scope>NUCLEOTIDE SEQUENCE</scope>
    <source>
        <strain evidence="4">05753</strain>
    </source>
</reference>
<dbReference type="InterPro" id="IPR035919">
    <property type="entry name" value="EAL_sf"/>
</dbReference>
<dbReference type="Pfam" id="PF00990">
    <property type="entry name" value="GGDEF"/>
    <property type="match status" value="1"/>
</dbReference>
<feature type="domain" description="EAL" evidence="2">
    <location>
        <begin position="454"/>
        <end position="703"/>
    </location>
</feature>
<dbReference type="PROSITE" id="PS50887">
    <property type="entry name" value="GGDEF"/>
    <property type="match status" value="1"/>
</dbReference>
<protein>
    <submittedName>
        <fullName evidence="4">Bifunctional diguanylate cyclase/phosphodiesterase</fullName>
    </submittedName>
</protein>
<dbReference type="SMART" id="SM00052">
    <property type="entry name" value="EAL"/>
    <property type="match status" value="1"/>
</dbReference>
<dbReference type="EMBL" id="JAUKWQ010000007">
    <property type="protein sequence ID" value="MDO1584337.1"/>
    <property type="molecule type" value="Genomic_DNA"/>
</dbReference>
<dbReference type="Gene3D" id="3.30.70.270">
    <property type="match status" value="1"/>
</dbReference>
<evidence type="ECO:0000256" key="1">
    <source>
        <dbReference type="SAM" id="Phobius"/>
    </source>
</evidence>
<sequence length="710" mass="77704">MLGIFAAVVIVVTGIVLAALDRVGAYANHLDEERSREVVRGAIHTYIGQLRNVLNDSATRDDTVAYLHRQLDLEWLRRNLGELTGTAELFDVAVVIDQDGRSMIGYADGVLLGEQQLANYLTPDVRDVFRATKAIRGDATPQLSGFVKTAKGLAAFSIALVRDRSESSVVDTTGRRYLLFMRHLTSSTVDQLARTYALPGLHLADADAKASHRVNILSPLAKPVGALAWESRAPGDISLEQVRPLVWCAVAMVAIYFLLLFVSGWQALARFRADEAAAVRLSLTDRLSGLSNRAGLFGELEKLIDQAREDGTDVALLYLDLDGFKEVNDAYGHNTGDRLIKGVSAGLKVLVGEGAVLARLGGDEFAVALSGRDAERRVIDISDRVLDFLGEPFTIGERVAVIGCSIGVAISARGMISGEEIVRRADMAMYCAKEEGRGRWTRYDPAMDEEREERNNMELDLREAIERQEISVAFQPVVDARSLDMVGVEALARWTRKGHGNVPPDVFIPIAESTGLIDQLGLCVLRNACLALRQWPDLSLAVNVSPGQFRDPAFATYVEDVLHDTGTDASRITLEMTETYFIQNPARARGALERLKQTGVKIALDDFGSGFSSVGYLRQFHFDRMKIDRSLVESLGQNDRALDVLKATVSLARALDIPVTAEGVETDVQVSALKLAGCDLLQGYFFGRPMSEREIAARRGVQPVSLSKRA</sequence>
<dbReference type="Pfam" id="PF05228">
    <property type="entry name" value="CHASE4"/>
    <property type="match status" value="1"/>
</dbReference>
<dbReference type="NCBIfam" id="TIGR00254">
    <property type="entry name" value="GGDEF"/>
    <property type="match status" value="1"/>
</dbReference>
<dbReference type="CDD" id="cd01948">
    <property type="entry name" value="EAL"/>
    <property type="match status" value="1"/>
</dbReference>
<accession>A0ABT8T127</accession>
<dbReference type="SUPFAM" id="SSF55073">
    <property type="entry name" value="Nucleotide cyclase"/>
    <property type="match status" value="1"/>
</dbReference>
<reference evidence="4" key="1">
    <citation type="journal article" date="2015" name="Int. J. Syst. Evol. Microbiol.">
        <title>Rhizobium oryzicola sp. nov., potential plant-growth-promoting endophytic bacteria isolated from rice roots.</title>
        <authorList>
            <person name="Zhang X.X."/>
            <person name="Gao J.S."/>
            <person name="Cao Y.H."/>
            <person name="Sheirdil R.A."/>
            <person name="Wang X.C."/>
            <person name="Zhang L."/>
        </authorList>
    </citation>
    <scope>NUCLEOTIDE SEQUENCE</scope>
    <source>
        <strain evidence="4">05753</strain>
    </source>
</reference>
<dbReference type="PROSITE" id="PS50883">
    <property type="entry name" value="EAL"/>
    <property type="match status" value="1"/>
</dbReference>
<evidence type="ECO:0000259" key="3">
    <source>
        <dbReference type="PROSITE" id="PS50887"/>
    </source>
</evidence>
<dbReference type="InterPro" id="IPR000160">
    <property type="entry name" value="GGDEF_dom"/>
</dbReference>
<dbReference type="InterPro" id="IPR007892">
    <property type="entry name" value="CHASE4"/>
</dbReference>
<dbReference type="Pfam" id="PF00563">
    <property type="entry name" value="EAL"/>
    <property type="match status" value="1"/>
</dbReference>
<dbReference type="InterPro" id="IPR052155">
    <property type="entry name" value="Biofilm_reg_signaling"/>
</dbReference>
<dbReference type="PANTHER" id="PTHR44757:SF2">
    <property type="entry name" value="BIOFILM ARCHITECTURE MAINTENANCE PROTEIN MBAA"/>
    <property type="match status" value="1"/>
</dbReference>
<dbReference type="Gene3D" id="3.20.20.450">
    <property type="entry name" value="EAL domain"/>
    <property type="match status" value="1"/>
</dbReference>
<dbReference type="InterPro" id="IPR043128">
    <property type="entry name" value="Rev_trsase/Diguanyl_cyclase"/>
</dbReference>
<dbReference type="SMART" id="SM00267">
    <property type="entry name" value="GGDEF"/>
    <property type="match status" value="1"/>
</dbReference>
<gene>
    <name evidence="4" type="ORF">Q2T52_19800</name>
</gene>
<name>A0ABT8T127_9HYPH</name>
<dbReference type="InterPro" id="IPR029787">
    <property type="entry name" value="Nucleotide_cyclase"/>
</dbReference>
<dbReference type="Proteomes" id="UP001169006">
    <property type="component" value="Unassembled WGS sequence"/>
</dbReference>
<evidence type="ECO:0000313" key="4">
    <source>
        <dbReference type="EMBL" id="MDO1584337.1"/>
    </source>
</evidence>
<dbReference type="CDD" id="cd01949">
    <property type="entry name" value="GGDEF"/>
    <property type="match status" value="1"/>
</dbReference>
<keyword evidence="1" id="KW-0472">Membrane</keyword>
<keyword evidence="1" id="KW-1133">Transmembrane helix</keyword>
<evidence type="ECO:0000313" key="5">
    <source>
        <dbReference type="Proteomes" id="UP001169006"/>
    </source>
</evidence>
<evidence type="ECO:0000259" key="2">
    <source>
        <dbReference type="PROSITE" id="PS50883"/>
    </source>
</evidence>
<dbReference type="SUPFAM" id="SSF141868">
    <property type="entry name" value="EAL domain-like"/>
    <property type="match status" value="1"/>
</dbReference>
<dbReference type="PANTHER" id="PTHR44757">
    <property type="entry name" value="DIGUANYLATE CYCLASE DGCP"/>
    <property type="match status" value="1"/>
</dbReference>